<dbReference type="KEGG" id="care:LT85_2772"/>
<organism evidence="2 3">
    <name type="scientific">Collimonas arenae</name>
    <dbReference type="NCBI Taxonomy" id="279058"/>
    <lineage>
        <taxon>Bacteria</taxon>
        <taxon>Pseudomonadati</taxon>
        <taxon>Pseudomonadota</taxon>
        <taxon>Betaproteobacteria</taxon>
        <taxon>Burkholderiales</taxon>
        <taxon>Oxalobacteraceae</taxon>
        <taxon>Collimonas</taxon>
    </lineage>
</organism>
<keyword evidence="3" id="KW-1185">Reference proteome</keyword>
<gene>
    <name evidence="2" type="ORF">LT85_2772</name>
</gene>
<dbReference type="RefSeq" id="WP_038489642.1">
    <property type="nucleotide sequence ID" value="NZ_CP009962.1"/>
</dbReference>
<reference evidence="3" key="1">
    <citation type="journal article" date="2014" name="Soil Biol. Biochem.">
        <title>Structure and function of bacterial communities in ageing soils: Insights from the Mendocino ecological staircase.</title>
        <authorList>
            <person name="Uroz S."/>
            <person name="Tech J.J."/>
            <person name="Sawaya N.A."/>
            <person name="Frey-Klett P."/>
            <person name="Leveau J.H.J."/>
        </authorList>
    </citation>
    <scope>NUCLEOTIDE SEQUENCE [LARGE SCALE GENOMIC DNA]</scope>
    <source>
        <strain evidence="3">Cal35</strain>
    </source>
</reference>
<dbReference type="STRING" id="279058.LT85_2772"/>
<feature type="chain" id="PRO_5001974195" description="DUF2844 domain-containing protein" evidence="1">
    <location>
        <begin position="22"/>
        <end position="155"/>
    </location>
</feature>
<evidence type="ECO:0008006" key="4">
    <source>
        <dbReference type="Google" id="ProtNLM"/>
    </source>
</evidence>
<dbReference type="HOGENOM" id="CLU_126613_1_0_4"/>
<evidence type="ECO:0000256" key="1">
    <source>
        <dbReference type="SAM" id="SignalP"/>
    </source>
</evidence>
<accession>A0A0A1FDQ7</accession>
<protein>
    <recommendedName>
        <fullName evidence="4">DUF2844 domain-containing protein</fullName>
    </recommendedName>
</protein>
<evidence type="ECO:0000313" key="3">
    <source>
        <dbReference type="Proteomes" id="UP000030302"/>
    </source>
</evidence>
<dbReference type="Pfam" id="PF11005">
    <property type="entry name" value="DUF2844"/>
    <property type="match status" value="1"/>
</dbReference>
<evidence type="ECO:0000313" key="2">
    <source>
        <dbReference type="EMBL" id="AIY41930.1"/>
    </source>
</evidence>
<sequence>MRFSVPVVCALLFAQSVPALAALGAAVGPASASGTVQQADSARAKASARVSSYNGYTVSETVKPSGTTVREYISPANIVFAVSWQGPDMPNLQELLGTYADQYVSAASAPHAGRRAVAIQSDQLVLHSGGHMRSFAGSAYVPSLLPQGVTPSDIR</sequence>
<dbReference type="Proteomes" id="UP000030302">
    <property type="component" value="Chromosome"/>
</dbReference>
<dbReference type="EMBL" id="CP009962">
    <property type="protein sequence ID" value="AIY41930.1"/>
    <property type="molecule type" value="Genomic_DNA"/>
</dbReference>
<name>A0A0A1FDQ7_9BURK</name>
<proteinExistence type="predicted"/>
<dbReference type="OrthoDB" id="7561239at2"/>
<keyword evidence="1" id="KW-0732">Signal</keyword>
<dbReference type="AlphaFoldDB" id="A0A0A1FDQ7"/>
<feature type="signal peptide" evidence="1">
    <location>
        <begin position="1"/>
        <end position="21"/>
    </location>
</feature>
<dbReference type="InterPro" id="IPR021267">
    <property type="entry name" value="DUF2844"/>
</dbReference>